<evidence type="ECO:0000256" key="1">
    <source>
        <dbReference type="SAM" id="MobiDB-lite"/>
    </source>
</evidence>
<gene>
    <name evidence="2" type="ORF">OFUS_LOCUS15625</name>
</gene>
<reference evidence="2" key="1">
    <citation type="submission" date="2022-03" db="EMBL/GenBank/DDBJ databases">
        <authorList>
            <person name="Martin C."/>
        </authorList>
    </citation>
    <scope>NUCLEOTIDE SEQUENCE</scope>
</reference>
<dbReference type="Proteomes" id="UP000749559">
    <property type="component" value="Unassembled WGS sequence"/>
</dbReference>
<name>A0A8S4PG78_OWEFU</name>
<organism evidence="2 3">
    <name type="scientific">Owenia fusiformis</name>
    <name type="common">Polychaete worm</name>
    <dbReference type="NCBI Taxonomy" id="6347"/>
    <lineage>
        <taxon>Eukaryota</taxon>
        <taxon>Metazoa</taxon>
        <taxon>Spiralia</taxon>
        <taxon>Lophotrochozoa</taxon>
        <taxon>Annelida</taxon>
        <taxon>Polychaeta</taxon>
        <taxon>Sedentaria</taxon>
        <taxon>Canalipalpata</taxon>
        <taxon>Sabellida</taxon>
        <taxon>Oweniida</taxon>
        <taxon>Oweniidae</taxon>
        <taxon>Owenia</taxon>
    </lineage>
</organism>
<sequence>MVEIKKQLSGQLKDNTEKADTETDVQLFHSEVCNKSSTMFQEIKDQLKGFQHNELTNENHINVSANSEVCNKSSTMFQEIKDQLKGFKHNELTSGNHINVSANSEGKCNNLTLVTETLKEDLEMMIKQQMKKLVETCQTGSSDQENMELRLVGGVT</sequence>
<feature type="non-terminal residue" evidence="2">
    <location>
        <position position="156"/>
    </location>
</feature>
<keyword evidence="3" id="KW-1185">Reference proteome</keyword>
<evidence type="ECO:0000313" key="2">
    <source>
        <dbReference type="EMBL" id="CAH1790415.1"/>
    </source>
</evidence>
<evidence type="ECO:0000313" key="3">
    <source>
        <dbReference type="Proteomes" id="UP000749559"/>
    </source>
</evidence>
<proteinExistence type="predicted"/>
<protein>
    <submittedName>
        <fullName evidence="2">Uncharacterized protein</fullName>
    </submittedName>
</protein>
<accession>A0A8S4PG78</accession>
<feature type="region of interest" description="Disordered" evidence="1">
    <location>
        <begin position="1"/>
        <end position="20"/>
    </location>
</feature>
<dbReference type="AlphaFoldDB" id="A0A8S4PG78"/>
<comment type="caution">
    <text evidence="2">The sequence shown here is derived from an EMBL/GenBank/DDBJ whole genome shotgun (WGS) entry which is preliminary data.</text>
</comment>
<dbReference type="EMBL" id="CAIIXF020000007">
    <property type="protein sequence ID" value="CAH1790415.1"/>
    <property type="molecule type" value="Genomic_DNA"/>
</dbReference>